<accession>A0A836YZH8</accession>
<dbReference type="AlphaFoldDB" id="A0A836YZH8"/>
<evidence type="ECO:0000313" key="1">
    <source>
        <dbReference type="EMBL" id="KDB44943.1"/>
    </source>
</evidence>
<proteinExistence type="predicted"/>
<sequence>MKNYLISYDLHSPHQDYSSLINKIKTAPYWAKVNDSAWFIKSPLTTMQIVNQLEQEIDHNDVVFVAEMSSCGWSKSLDQDVQSFIFNNWNA</sequence>
<protein>
    <recommendedName>
        <fullName evidence="3">SinR family protein</fullName>
    </recommendedName>
</protein>
<evidence type="ECO:0008006" key="3">
    <source>
        <dbReference type="Google" id="ProtNLM"/>
    </source>
</evidence>
<name>A0A836YZH8_GLAPU</name>
<comment type="caution">
    <text evidence="1">The sequence shown here is derived from an EMBL/GenBank/DDBJ whole genome shotgun (WGS) entry which is preliminary data.</text>
</comment>
<organism evidence="1 2">
    <name type="scientific">Glaesserella parasuis HPS10</name>
    <dbReference type="NCBI Taxonomy" id="1450514"/>
    <lineage>
        <taxon>Bacteria</taxon>
        <taxon>Pseudomonadati</taxon>
        <taxon>Pseudomonadota</taxon>
        <taxon>Gammaproteobacteria</taxon>
        <taxon>Pasteurellales</taxon>
        <taxon>Pasteurellaceae</taxon>
        <taxon>Glaesserella</taxon>
    </lineage>
</organism>
<dbReference type="RefSeq" id="WP_035525034.1">
    <property type="nucleotide sequence ID" value="NZ_JDSO01000186.1"/>
</dbReference>
<dbReference type="Proteomes" id="UP000027036">
    <property type="component" value="Unassembled WGS sequence"/>
</dbReference>
<reference evidence="1 2" key="1">
    <citation type="submission" date="2014-02" db="EMBL/GenBank/DDBJ databases">
        <title>Comparative genomics of Haemophilus parasuis isolated from pig lungs.</title>
        <authorList>
            <person name="Kittichotirat W."/>
            <person name="Bumgarner R.E."/>
            <person name="Lawrence P."/>
        </authorList>
    </citation>
    <scope>NUCLEOTIDE SEQUENCE [LARGE SCALE GENOMIC DNA]</scope>
    <source>
        <strain evidence="1 2">HPS10</strain>
    </source>
</reference>
<gene>
    <name evidence="1" type="ORF">HPS10_10825</name>
</gene>
<evidence type="ECO:0000313" key="2">
    <source>
        <dbReference type="Proteomes" id="UP000027036"/>
    </source>
</evidence>
<dbReference type="EMBL" id="JDSO01000186">
    <property type="protein sequence ID" value="KDB44943.1"/>
    <property type="molecule type" value="Genomic_DNA"/>
</dbReference>